<accession>A0A484GTM8</accession>
<name>A0A484GTM8_SOUCH</name>
<dbReference type="Proteomes" id="UP000295264">
    <property type="component" value="Unassembled WGS sequence"/>
</dbReference>
<feature type="non-terminal residue" evidence="1">
    <location>
        <position position="33"/>
    </location>
</feature>
<organism evidence="1 2">
    <name type="scientific">Sousa chinensis</name>
    <name type="common">Indo-pacific humpbacked dolphin</name>
    <name type="synonym">Steno chinensis</name>
    <dbReference type="NCBI Taxonomy" id="103600"/>
    <lineage>
        <taxon>Eukaryota</taxon>
        <taxon>Metazoa</taxon>
        <taxon>Chordata</taxon>
        <taxon>Craniata</taxon>
        <taxon>Vertebrata</taxon>
        <taxon>Euteleostomi</taxon>
        <taxon>Mammalia</taxon>
        <taxon>Eutheria</taxon>
        <taxon>Laurasiatheria</taxon>
        <taxon>Artiodactyla</taxon>
        <taxon>Whippomorpha</taxon>
        <taxon>Cetacea</taxon>
        <taxon>Odontoceti</taxon>
        <taxon>Delphinidae</taxon>
        <taxon>Sousa</taxon>
    </lineage>
</organism>
<comment type="caution">
    <text evidence="1">The sequence shown here is derived from an EMBL/GenBank/DDBJ whole genome shotgun (WGS) entry which is preliminary data.</text>
</comment>
<protein>
    <submittedName>
        <fullName evidence="1">Uncharacterized protein</fullName>
    </submittedName>
</protein>
<dbReference type="EMBL" id="QWLN02004211">
    <property type="protein sequence ID" value="TEA39234.1"/>
    <property type="molecule type" value="Genomic_DNA"/>
</dbReference>
<dbReference type="AlphaFoldDB" id="A0A484GTM8"/>
<feature type="non-terminal residue" evidence="1">
    <location>
        <position position="1"/>
    </location>
</feature>
<evidence type="ECO:0000313" key="2">
    <source>
        <dbReference type="Proteomes" id="UP000295264"/>
    </source>
</evidence>
<keyword evidence="2" id="KW-1185">Reference proteome</keyword>
<evidence type="ECO:0000313" key="1">
    <source>
        <dbReference type="EMBL" id="TEA39234.1"/>
    </source>
</evidence>
<reference evidence="1 2" key="1">
    <citation type="journal article" date="2018" name="Genomics">
        <title>Molecular footprints of inshore aquatic adaptation in Indo-Pacific humpback dolphin (Sousa chinensis).</title>
        <authorList>
            <person name="Ming Y."/>
            <person name="Jian J."/>
            <person name="Yu F."/>
            <person name="Yu X."/>
            <person name="Wang J."/>
            <person name="Liu W."/>
        </authorList>
    </citation>
    <scope>NUCLEOTIDE SEQUENCE [LARGE SCALE GENOMIC DNA]</scope>
    <source>
        <strain evidence="1">MY-2018</strain>
        <tissue evidence="1">Skin</tissue>
    </source>
</reference>
<proteinExistence type="predicted"/>
<sequence>KERSPPQSEYYKCAKLQDKFFVTEIKENGLTII</sequence>
<gene>
    <name evidence="1" type="ORF">DBR06_SOUSAS7610068</name>
</gene>